<protein>
    <submittedName>
        <fullName evidence="1">Uncharacterized protein</fullName>
    </submittedName>
</protein>
<evidence type="ECO:0000313" key="1">
    <source>
        <dbReference type="EMBL" id="KAG0485415.1"/>
    </source>
</evidence>
<dbReference type="Proteomes" id="UP000636800">
    <property type="component" value="Unassembled WGS sequence"/>
</dbReference>
<organism evidence="1 2">
    <name type="scientific">Vanilla planifolia</name>
    <name type="common">Vanilla</name>
    <dbReference type="NCBI Taxonomy" id="51239"/>
    <lineage>
        <taxon>Eukaryota</taxon>
        <taxon>Viridiplantae</taxon>
        <taxon>Streptophyta</taxon>
        <taxon>Embryophyta</taxon>
        <taxon>Tracheophyta</taxon>
        <taxon>Spermatophyta</taxon>
        <taxon>Magnoliopsida</taxon>
        <taxon>Liliopsida</taxon>
        <taxon>Asparagales</taxon>
        <taxon>Orchidaceae</taxon>
        <taxon>Vanilloideae</taxon>
        <taxon>Vanilleae</taxon>
        <taxon>Vanilla</taxon>
    </lineage>
</organism>
<proteinExistence type="predicted"/>
<keyword evidence="2" id="KW-1185">Reference proteome</keyword>
<dbReference type="AlphaFoldDB" id="A0A835RCH0"/>
<comment type="caution">
    <text evidence="1">The sequence shown here is derived from an EMBL/GenBank/DDBJ whole genome shotgun (WGS) entry which is preliminary data.</text>
</comment>
<name>A0A835RCH0_VANPL</name>
<dbReference type="OrthoDB" id="522601at2759"/>
<gene>
    <name evidence="1" type="ORF">HPP92_009494</name>
</gene>
<evidence type="ECO:0000313" key="2">
    <source>
        <dbReference type="Proteomes" id="UP000636800"/>
    </source>
</evidence>
<reference evidence="1 2" key="1">
    <citation type="journal article" date="2020" name="Nat. Food">
        <title>A phased Vanilla planifolia genome enables genetic improvement of flavour and production.</title>
        <authorList>
            <person name="Hasing T."/>
            <person name="Tang H."/>
            <person name="Brym M."/>
            <person name="Khazi F."/>
            <person name="Huang T."/>
            <person name="Chambers A.H."/>
        </authorList>
    </citation>
    <scope>NUCLEOTIDE SEQUENCE [LARGE SCALE GENOMIC DNA]</scope>
    <source>
        <tissue evidence="1">Leaf</tissue>
    </source>
</reference>
<accession>A0A835RCH0</accession>
<sequence length="67" mass="6890">MRGDSNQPQGVDKLLGIVGGAGEKKKVGAGRIRLPPCSNPATGDPVPEFTRAVAVAFAEYAGEPPSR</sequence>
<dbReference type="EMBL" id="JADCNL010000004">
    <property type="protein sequence ID" value="KAG0485415.1"/>
    <property type="molecule type" value="Genomic_DNA"/>
</dbReference>